<protein>
    <recommendedName>
        <fullName evidence="6">HAT C-terminal dimerisation domain-containing protein</fullName>
    </recommendedName>
</protein>
<keyword evidence="8" id="KW-1185">Reference proteome</keyword>
<dbReference type="SUPFAM" id="SSF53098">
    <property type="entry name" value="Ribonuclease H-like"/>
    <property type="match status" value="1"/>
</dbReference>
<gene>
    <name evidence="7" type="ORF">PHMEG_00026302</name>
</gene>
<reference evidence="8" key="1">
    <citation type="submission" date="2017-03" db="EMBL/GenBank/DDBJ databases">
        <title>Phytopthora megakarya and P. palmivora, two closely related causual agents of cacao black pod achieved similar genome size and gene model numbers by different mechanisms.</title>
        <authorList>
            <person name="Ali S."/>
            <person name="Shao J."/>
            <person name="Larry D.J."/>
            <person name="Kronmiller B."/>
            <person name="Shen D."/>
            <person name="Strem M.D."/>
            <person name="Melnick R.L."/>
            <person name="Guiltinan M.J."/>
            <person name="Tyler B.M."/>
            <person name="Meinhardt L.W."/>
            <person name="Bailey B.A."/>
        </authorList>
    </citation>
    <scope>NUCLEOTIDE SEQUENCE [LARGE SCALE GENOMIC DNA]</scope>
    <source>
        <strain evidence="8">zdho120</strain>
    </source>
</reference>
<dbReference type="InterPro" id="IPR008906">
    <property type="entry name" value="HATC_C_dom"/>
</dbReference>
<name>A0A225VBA4_9STRA</name>
<dbReference type="GO" id="GO:0008270">
    <property type="term" value="F:zinc ion binding"/>
    <property type="evidence" value="ECO:0007669"/>
    <property type="project" value="UniProtKB-KW"/>
</dbReference>
<evidence type="ECO:0000256" key="5">
    <source>
        <dbReference type="ARBA" id="ARBA00023242"/>
    </source>
</evidence>
<evidence type="ECO:0000313" key="7">
    <source>
        <dbReference type="EMBL" id="OWZ02178.1"/>
    </source>
</evidence>
<dbReference type="InterPro" id="IPR052035">
    <property type="entry name" value="ZnF_BED_domain_contain"/>
</dbReference>
<dbReference type="Proteomes" id="UP000198211">
    <property type="component" value="Unassembled WGS sequence"/>
</dbReference>
<accession>A0A225VBA4</accession>
<keyword evidence="3" id="KW-0863">Zinc-finger</keyword>
<dbReference type="EMBL" id="NBNE01006340">
    <property type="protein sequence ID" value="OWZ02178.1"/>
    <property type="molecule type" value="Genomic_DNA"/>
</dbReference>
<evidence type="ECO:0000313" key="8">
    <source>
        <dbReference type="Proteomes" id="UP000198211"/>
    </source>
</evidence>
<feature type="domain" description="HAT C-terminal dimerisation" evidence="6">
    <location>
        <begin position="283"/>
        <end position="349"/>
    </location>
</feature>
<dbReference type="Pfam" id="PF05699">
    <property type="entry name" value="Dimer_Tnp_hAT"/>
    <property type="match status" value="1"/>
</dbReference>
<keyword evidence="5" id="KW-0539">Nucleus</keyword>
<keyword evidence="2" id="KW-0479">Metal-binding</keyword>
<dbReference type="PANTHER" id="PTHR46481">
    <property type="entry name" value="ZINC FINGER BED DOMAIN-CONTAINING PROTEIN 4"/>
    <property type="match status" value="1"/>
</dbReference>
<evidence type="ECO:0000256" key="3">
    <source>
        <dbReference type="ARBA" id="ARBA00022771"/>
    </source>
</evidence>
<evidence type="ECO:0000256" key="1">
    <source>
        <dbReference type="ARBA" id="ARBA00004123"/>
    </source>
</evidence>
<proteinExistence type="predicted"/>
<evidence type="ECO:0000259" key="6">
    <source>
        <dbReference type="Pfam" id="PF05699"/>
    </source>
</evidence>
<dbReference type="GO" id="GO:0046983">
    <property type="term" value="F:protein dimerization activity"/>
    <property type="evidence" value="ECO:0007669"/>
    <property type="project" value="InterPro"/>
</dbReference>
<evidence type="ECO:0000256" key="4">
    <source>
        <dbReference type="ARBA" id="ARBA00022833"/>
    </source>
</evidence>
<dbReference type="InterPro" id="IPR012337">
    <property type="entry name" value="RNaseH-like_sf"/>
</dbReference>
<comment type="caution">
    <text evidence="7">The sequence shown here is derived from an EMBL/GenBank/DDBJ whole genome shotgun (WGS) entry which is preliminary data.</text>
</comment>
<evidence type="ECO:0000256" key="2">
    <source>
        <dbReference type="ARBA" id="ARBA00022723"/>
    </source>
</evidence>
<dbReference type="OrthoDB" id="110461at2759"/>
<dbReference type="STRING" id="4795.A0A225VBA4"/>
<organism evidence="7 8">
    <name type="scientific">Phytophthora megakarya</name>
    <dbReference type="NCBI Taxonomy" id="4795"/>
    <lineage>
        <taxon>Eukaryota</taxon>
        <taxon>Sar</taxon>
        <taxon>Stramenopiles</taxon>
        <taxon>Oomycota</taxon>
        <taxon>Peronosporomycetes</taxon>
        <taxon>Peronosporales</taxon>
        <taxon>Peronosporaceae</taxon>
        <taxon>Phytophthora</taxon>
    </lineage>
</organism>
<dbReference type="AlphaFoldDB" id="A0A225VBA4"/>
<dbReference type="PANTHER" id="PTHR46481:SF10">
    <property type="entry name" value="ZINC FINGER BED DOMAIN-CONTAINING PROTEIN 39"/>
    <property type="match status" value="1"/>
</dbReference>
<dbReference type="GO" id="GO:0005634">
    <property type="term" value="C:nucleus"/>
    <property type="evidence" value="ECO:0007669"/>
    <property type="project" value="UniProtKB-SubCell"/>
</dbReference>
<keyword evidence="4" id="KW-0862">Zinc</keyword>
<sequence>MLRCQKMLEDTRPGLLCTGCGAHAANLLLKDVMDIPFVWSVLGKARFLTKFTLNRRALLQRFRNAQAESHHTSRHMLSMPIVTRWYSCNKCMMSVLENKEVTKDVFEDSRFIGRFADKTKKARHRLGRAKRHVSDKTFWKKLKLVIKLVKPIVGCIAAFEKENCSLSVIYSAFEKLKRDPAYDLANPIAGVPPEVQQKIGNLVEELWVKLHTDSMGIVFLLDHTKSTAFFVDHDLDNTILELEGVAEKLGYNQDDLDCLRTELGLFIEMKEGLTDEEKRRWHRYAPRTYWASRVMVYPKLYEVAIKTFGIPTSSASAARSWSIHDYIHSKKRNRLERHRVLKLLFIYSNAGDKQPGSAPFYTTPWLDDKTTII</sequence>
<comment type="subcellular location">
    <subcellularLocation>
        <location evidence="1">Nucleus</location>
    </subcellularLocation>
</comment>